<dbReference type="RefSeq" id="WP_115558605.1">
    <property type="nucleotide sequence ID" value="NZ_CP031376.1"/>
</dbReference>
<dbReference type="NCBIfam" id="NF038029">
    <property type="entry name" value="LP_plasma"/>
    <property type="match status" value="1"/>
</dbReference>
<proteinExistence type="predicted"/>
<evidence type="ECO:0000313" key="2">
    <source>
        <dbReference type="Proteomes" id="UP000254792"/>
    </source>
</evidence>
<evidence type="ECO:0000313" key="1">
    <source>
        <dbReference type="EMBL" id="AXK51719.1"/>
    </source>
</evidence>
<dbReference type="EMBL" id="CP031376">
    <property type="protein sequence ID" value="AXK51719.1"/>
    <property type="molecule type" value="Genomic_DNA"/>
</dbReference>
<sequence>MKKLLSILGVATLVVSAPLSVVSCKKQKVTNENEFDYEALKNNLFEATQQIFNSTLKNDFDNYFFVSQDGGDNGVDYPFGDKGIDWFITNEEKITNLDSNESLEVQKDISEIINWDKLEEEINSEILSNVNYKPILVDGKTPLKDGYTIEDIRVVSNDGKDSVAIYVTIGANFYFLNEKQEQQVERLIDFKTSITITENKLDAISLNEIKNNYVDTLNSVENANSFEIKSDKGNLRKTAESINEKHSSNEVFNQFKNIIGEIKFKDELVSFDDNFIIETNKKDTVDAVVYFSRVTDTWLNSNSECMKTIQSALRGNKSDELKLIEELSSNDSKWKPNYVYQTIGNIKELSAQYKDFSEIWNSFNLEFNLMNKSKTFKNSLNNSNFKLNPNEERNYIALFRSTISSVKFTYKGKTYDLPDEQIVVKQRPKSENTKVLYKQFITDSFHFQQQFFGYNDGLVDQSNQFVLNKPTSLMSTSPGKVLNAIEVLDLLVEANPKAAAFLEPLDLNLEICEDHNIGNAPTSKMTFNKNGDIFFWRSANPTDYWFNLKNYFFPADQLGPSYNYKDFFTLGNRNDVKVKDNSNLDLANSSWRFG</sequence>
<reference evidence="1 2" key="1">
    <citation type="submission" date="2018-07" db="EMBL/GenBank/DDBJ databases">
        <title>Complete genome sequence of Spiroplasma alleghenense PLHS-1 (ATCC 51752).</title>
        <authorList>
            <person name="Chou L."/>
            <person name="Lee T.-Y."/>
            <person name="Tsai Y.-M."/>
            <person name="Kuo C.-H."/>
        </authorList>
    </citation>
    <scope>NUCLEOTIDE SEQUENCE [LARGE SCALE GENOMIC DNA]</scope>
    <source>
        <strain evidence="1 2">PLHS-1</strain>
    </source>
</reference>
<dbReference type="KEGG" id="salx:SALLE_v1c10490"/>
<dbReference type="Proteomes" id="UP000254792">
    <property type="component" value="Chromosome"/>
</dbReference>
<protein>
    <recommendedName>
        <fullName evidence="3">Lipoprotein</fullName>
    </recommendedName>
</protein>
<name>A0A345Z540_9MOLU</name>
<dbReference type="AlphaFoldDB" id="A0A345Z540"/>
<accession>A0A345Z540</accession>
<dbReference type="OrthoDB" id="390526at2"/>
<evidence type="ECO:0008006" key="3">
    <source>
        <dbReference type="Google" id="ProtNLM"/>
    </source>
</evidence>
<organism evidence="1 2">
    <name type="scientific">Spiroplasma alleghenense</name>
    <dbReference type="NCBI Taxonomy" id="216931"/>
    <lineage>
        <taxon>Bacteria</taxon>
        <taxon>Bacillati</taxon>
        <taxon>Mycoplasmatota</taxon>
        <taxon>Mollicutes</taxon>
        <taxon>Entomoplasmatales</taxon>
        <taxon>Spiroplasmataceae</taxon>
        <taxon>Spiroplasma</taxon>
    </lineage>
</organism>
<keyword evidence="2" id="KW-1185">Reference proteome</keyword>
<dbReference type="InterPro" id="IPR054816">
    <property type="entry name" value="Lipoprotein_mollicutes-type_CS"/>
</dbReference>
<dbReference type="PROSITE" id="PS51257">
    <property type="entry name" value="PROKAR_LIPOPROTEIN"/>
    <property type="match status" value="1"/>
</dbReference>
<gene>
    <name evidence="1" type="ORF">SALLE_v1c10490</name>
</gene>